<feature type="transmembrane region" description="Helical" evidence="1">
    <location>
        <begin position="147"/>
        <end position="169"/>
    </location>
</feature>
<evidence type="ECO:0000256" key="1">
    <source>
        <dbReference type="SAM" id="Phobius"/>
    </source>
</evidence>
<organism evidence="3 4">
    <name type="scientific">Vagococcus proximus</name>
    <dbReference type="NCBI Taxonomy" id="2991417"/>
    <lineage>
        <taxon>Bacteria</taxon>
        <taxon>Bacillati</taxon>
        <taxon>Bacillota</taxon>
        <taxon>Bacilli</taxon>
        <taxon>Lactobacillales</taxon>
        <taxon>Enterococcaceae</taxon>
        <taxon>Vagococcus</taxon>
    </lineage>
</organism>
<feature type="transmembrane region" description="Helical" evidence="1">
    <location>
        <begin position="93"/>
        <end position="112"/>
    </location>
</feature>
<gene>
    <name evidence="3" type="ORF">OL233_10320</name>
</gene>
<sequence>MEKKVKGNYLFMCYLVVLVWILLFKMAASPADFKALVTSGQRAINLIPFSESVIINGKMDLSEIINNCLIFVPFGGLLGIISKQSSNLQKILMMLGFSVCIEMSQYILGIGATDITDVLTNTLGGIIGLGVYRGLSKLVKHDRLDKILVTLGSVLFAIPLILLSVLLLFNS</sequence>
<evidence type="ECO:0000313" key="4">
    <source>
        <dbReference type="Proteomes" id="UP001147148"/>
    </source>
</evidence>
<accession>A0ABT5X3V9</accession>
<keyword evidence="1" id="KW-0812">Transmembrane</keyword>
<name>A0ABT5X3V9_9ENTE</name>
<feature type="transmembrane region" description="Helical" evidence="1">
    <location>
        <begin position="64"/>
        <end position="81"/>
    </location>
</feature>
<feature type="domain" description="VanZ-like" evidence="2">
    <location>
        <begin position="11"/>
        <end position="133"/>
    </location>
</feature>
<evidence type="ECO:0000259" key="2">
    <source>
        <dbReference type="Pfam" id="PF04892"/>
    </source>
</evidence>
<feature type="transmembrane region" description="Helical" evidence="1">
    <location>
        <begin position="118"/>
        <end position="135"/>
    </location>
</feature>
<dbReference type="EMBL" id="JAPDSH010000009">
    <property type="protein sequence ID" value="MDF0480674.1"/>
    <property type="molecule type" value="Genomic_DNA"/>
</dbReference>
<keyword evidence="1" id="KW-1133">Transmembrane helix</keyword>
<proteinExistence type="predicted"/>
<keyword evidence="4" id="KW-1185">Reference proteome</keyword>
<comment type="caution">
    <text evidence="3">The sequence shown here is derived from an EMBL/GenBank/DDBJ whole genome shotgun (WGS) entry which is preliminary data.</text>
</comment>
<dbReference type="RefSeq" id="WP_275472227.1">
    <property type="nucleotide sequence ID" value="NZ_JAPDSH010000009.1"/>
</dbReference>
<dbReference type="PANTHER" id="PTHR36834:SF2">
    <property type="entry name" value="MEMBRANE PROTEIN"/>
    <property type="match status" value="1"/>
</dbReference>
<reference evidence="3" key="1">
    <citation type="submission" date="2022-10" db="EMBL/GenBank/DDBJ databases">
        <title>Vagococcus sp. isolated from poultry meat.</title>
        <authorList>
            <person name="Johansson P."/>
            <person name="Bjorkroth J."/>
        </authorList>
    </citation>
    <scope>NUCLEOTIDE SEQUENCE</scope>
    <source>
        <strain evidence="3">PNs007</strain>
    </source>
</reference>
<dbReference type="InterPro" id="IPR053150">
    <property type="entry name" value="Teicoplanin_resist-assoc"/>
</dbReference>
<dbReference type="InterPro" id="IPR006976">
    <property type="entry name" value="VanZ-like"/>
</dbReference>
<keyword evidence="1" id="KW-0472">Membrane</keyword>
<feature type="transmembrane region" description="Helical" evidence="1">
    <location>
        <begin position="9"/>
        <end position="28"/>
    </location>
</feature>
<protein>
    <submittedName>
        <fullName evidence="3">VanZ family protein</fullName>
    </submittedName>
</protein>
<dbReference type="Proteomes" id="UP001147148">
    <property type="component" value="Unassembled WGS sequence"/>
</dbReference>
<evidence type="ECO:0000313" key="3">
    <source>
        <dbReference type="EMBL" id="MDF0480674.1"/>
    </source>
</evidence>
<dbReference type="Pfam" id="PF04892">
    <property type="entry name" value="VanZ"/>
    <property type="match status" value="1"/>
</dbReference>
<dbReference type="PANTHER" id="PTHR36834">
    <property type="entry name" value="MEMBRANE PROTEIN-RELATED"/>
    <property type="match status" value="1"/>
</dbReference>